<organism evidence="1 2">
    <name type="scientific">Devosia nitrariae</name>
    <dbReference type="NCBI Taxonomy" id="2071872"/>
    <lineage>
        <taxon>Bacteria</taxon>
        <taxon>Pseudomonadati</taxon>
        <taxon>Pseudomonadota</taxon>
        <taxon>Alphaproteobacteria</taxon>
        <taxon>Hyphomicrobiales</taxon>
        <taxon>Devosiaceae</taxon>
        <taxon>Devosia</taxon>
    </lineage>
</organism>
<evidence type="ECO:0000313" key="2">
    <source>
        <dbReference type="Proteomes" id="UP001156691"/>
    </source>
</evidence>
<gene>
    <name evidence="1" type="ORF">GCM10010862_23660</name>
</gene>
<reference evidence="2" key="1">
    <citation type="journal article" date="2019" name="Int. J. Syst. Evol. Microbiol.">
        <title>The Global Catalogue of Microorganisms (GCM) 10K type strain sequencing project: providing services to taxonomists for standard genome sequencing and annotation.</title>
        <authorList>
            <consortium name="The Broad Institute Genomics Platform"/>
            <consortium name="The Broad Institute Genome Sequencing Center for Infectious Disease"/>
            <person name="Wu L."/>
            <person name="Ma J."/>
        </authorList>
    </citation>
    <scope>NUCLEOTIDE SEQUENCE [LARGE SCALE GENOMIC DNA]</scope>
    <source>
        <strain evidence="2">NBRC 112416</strain>
    </source>
</reference>
<sequence length="72" mass="8023">MSCKPTPRFEAVLAPDDRWMIFDLIDGLPVEMGGQVLIGLDRRAALDLERRLNRGGYQSDSAAVSSGRDRPY</sequence>
<name>A0ABQ5W547_9HYPH</name>
<keyword evidence="2" id="KW-1185">Reference proteome</keyword>
<proteinExistence type="predicted"/>
<dbReference type="Proteomes" id="UP001156691">
    <property type="component" value="Unassembled WGS sequence"/>
</dbReference>
<dbReference type="EMBL" id="BSNS01000011">
    <property type="protein sequence ID" value="GLQ55107.1"/>
    <property type="molecule type" value="Genomic_DNA"/>
</dbReference>
<accession>A0ABQ5W547</accession>
<comment type="caution">
    <text evidence="1">The sequence shown here is derived from an EMBL/GenBank/DDBJ whole genome shotgun (WGS) entry which is preliminary data.</text>
</comment>
<protein>
    <submittedName>
        <fullName evidence="1">Uncharacterized protein</fullName>
    </submittedName>
</protein>
<evidence type="ECO:0000313" key="1">
    <source>
        <dbReference type="EMBL" id="GLQ55107.1"/>
    </source>
</evidence>